<evidence type="ECO:0000313" key="3">
    <source>
        <dbReference type="EMBL" id="CAL4791788.1"/>
    </source>
</evidence>
<reference evidence="3 4" key="2">
    <citation type="submission" date="2024-05" db="EMBL/GenBank/DDBJ databases">
        <authorList>
            <person name="Chen Y."/>
            <person name="Shah S."/>
            <person name="Dougan E. K."/>
            <person name="Thang M."/>
            <person name="Chan C."/>
        </authorList>
    </citation>
    <scope>NUCLEOTIDE SEQUENCE [LARGE SCALE GENOMIC DNA]</scope>
</reference>
<proteinExistence type="predicted"/>
<dbReference type="EMBL" id="CAMXCT030003442">
    <property type="protein sequence ID" value="CAL4791788.1"/>
    <property type="molecule type" value="Genomic_DNA"/>
</dbReference>
<gene>
    <name evidence="2" type="ORF">C1SCF055_LOCUS30260</name>
</gene>
<dbReference type="EMBL" id="CAMXCT020003442">
    <property type="protein sequence ID" value="CAL1157851.1"/>
    <property type="molecule type" value="Genomic_DNA"/>
</dbReference>
<protein>
    <submittedName>
        <fullName evidence="2">Uncharacterized protein</fullName>
    </submittedName>
</protein>
<reference evidence="2" key="1">
    <citation type="submission" date="2022-10" db="EMBL/GenBank/DDBJ databases">
        <authorList>
            <person name="Chen Y."/>
            <person name="Dougan E. K."/>
            <person name="Chan C."/>
            <person name="Rhodes N."/>
            <person name="Thang M."/>
        </authorList>
    </citation>
    <scope>NUCLEOTIDE SEQUENCE</scope>
</reference>
<keyword evidence="4" id="KW-1185">Reference proteome</keyword>
<dbReference type="AlphaFoldDB" id="A0A9P1D7J7"/>
<name>A0A9P1D7J7_9DINO</name>
<evidence type="ECO:0000313" key="2">
    <source>
        <dbReference type="EMBL" id="CAI4004476.1"/>
    </source>
</evidence>
<comment type="caution">
    <text evidence="2">The sequence shown here is derived from an EMBL/GenBank/DDBJ whole genome shotgun (WGS) entry which is preliminary data.</text>
</comment>
<accession>A0A9P1D7J7</accession>
<dbReference type="EMBL" id="CAMXCT010003442">
    <property type="protein sequence ID" value="CAI4004476.1"/>
    <property type="molecule type" value="Genomic_DNA"/>
</dbReference>
<evidence type="ECO:0000313" key="4">
    <source>
        <dbReference type="Proteomes" id="UP001152797"/>
    </source>
</evidence>
<dbReference type="Proteomes" id="UP001152797">
    <property type="component" value="Unassembled WGS sequence"/>
</dbReference>
<organism evidence="2">
    <name type="scientific">Cladocopium goreaui</name>
    <dbReference type="NCBI Taxonomy" id="2562237"/>
    <lineage>
        <taxon>Eukaryota</taxon>
        <taxon>Sar</taxon>
        <taxon>Alveolata</taxon>
        <taxon>Dinophyceae</taxon>
        <taxon>Suessiales</taxon>
        <taxon>Symbiodiniaceae</taxon>
        <taxon>Cladocopium</taxon>
    </lineage>
</organism>
<evidence type="ECO:0000256" key="1">
    <source>
        <dbReference type="SAM" id="MobiDB-lite"/>
    </source>
</evidence>
<feature type="compositionally biased region" description="Low complexity" evidence="1">
    <location>
        <begin position="125"/>
        <end position="143"/>
    </location>
</feature>
<feature type="region of interest" description="Disordered" evidence="1">
    <location>
        <begin position="88"/>
        <end position="151"/>
    </location>
</feature>
<feature type="compositionally biased region" description="Basic and acidic residues" evidence="1">
    <location>
        <begin position="99"/>
        <end position="109"/>
    </location>
</feature>
<sequence length="151" mass="15996">MAEKSAMVVREICPEEWIGLCRIKDTQVVIRMAATSTSTVICTLAHGKRIMVEQAIRGGKGKIWGRISNPVAGWVLLADQQNGYKAVSKANVPSPVQEHAAHRTSRSETPKTLSGALRSMASGQSYGSRDSAGSGASASKGSAVPRETSKD</sequence>